<dbReference type="PANTHER" id="PTHR31962">
    <property type="entry name" value="SPHINGOLIPID LONG CHAIN BASE-RESPONSIVE PROTEIN PIL1"/>
    <property type="match status" value="1"/>
</dbReference>
<evidence type="ECO:0000313" key="3">
    <source>
        <dbReference type="EMBL" id="KAG2204060.1"/>
    </source>
</evidence>
<sequence>MNFKDLQFNIGKLSTNVKSHVAKNNPLQNHDTRALNLWLFEERDDLSNMRTNTYHHAETNKAFLDWVKEELVKNKEDADYSQDIEDVGSALYTLLNKQVELERQYNDRYQLYRRAIKSMKDKELELNDLKEKKQSLEERIKHLKKSNPASKKLCDLEATLFELENEQDKENVSSTDFRRFILKEAFYLRFNALQEFSEKNALIAGFGKFLIDLLDNKHETQENESSDMILMDALLTVDGWQSSDQRHTLTKEDDLLASEDSSDDATLLTDHDLLLQKTQQDMILKKEELNEKSTDDYYNQLYKRVSLQKRPISSHRSYAEFQTQFNLGPTSTDSPPAYKSNEAVNPTDEKKI</sequence>
<feature type="region of interest" description="Disordered" evidence="2">
    <location>
        <begin position="324"/>
        <end position="352"/>
    </location>
</feature>
<dbReference type="Gene3D" id="1.20.1270.60">
    <property type="entry name" value="Arfaptin homology (AH) domain/BAR domain"/>
    <property type="match status" value="1"/>
</dbReference>
<evidence type="ECO:0000256" key="2">
    <source>
        <dbReference type="SAM" id="MobiDB-lite"/>
    </source>
</evidence>
<dbReference type="AlphaFoldDB" id="A0A8H7R5M3"/>
<dbReference type="EMBL" id="JAEPRD010000047">
    <property type="protein sequence ID" value="KAG2204060.1"/>
    <property type="molecule type" value="Genomic_DNA"/>
</dbReference>
<accession>A0A8H7R5M3</accession>
<dbReference type="InterPro" id="IPR028245">
    <property type="entry name" value="PIL1/LSP1"/>
</dbReference>
<dbReference type="Proteomes" id="UP000603453">
    <property type="component" value="Unassembled WGS sequence"/>
</dbReference>
<dbReference type="GO" id="GO:0005886">
    <property type="term" value="C:plasma membrane"/>
    <property type="evidence" value="ECO:0007669"/>
    <property type="project" value="TreeGrafter"/>
</dbReference>
<feature type="compositionally biased region" description="Polar residues" evidence="2">
    <location>
        <begin position="324"/>
        <end position="334"/>
    </location>
</feature>
<name>A0A8H7R5M3_9FUNG</name>
<evidence type="ECO:0000313" key="4">
    <source>
        <dbReference type="Proteomes" id="UP000603453"/>
    </source>
</evidence>
<dbReference type="InterPro" id="IPR027267">
    <property type="entry name" value="AH/BAR_dom_sf"/>
</dbReference>
<dbReference type="OrthoDB" id="5599269at2759"/>
<dbReference type="GO" id="GO:0008289">
    <property type="term" value="F:lipid binding"/>
    <property type="evidence" value="ECO:0007669"/>
    <property type="project" value="TreeGrafter"/>
</dbReference>
<reference evidence="3" key="1">
    <citation type="submission" date="2020-12" db="EMBL/GenBank/DDBJ databases">
        <title>Metabolic potential, ecology and presence of endohyphal bacteria is reflected in genomic diversity of Mucoromycotina.</title>
        <authorList>
            <person name="Muszewska A."/>
            <person name="Okrasinska A."/>
            <person name="Steczkiewicz K."/>
            <person name="Drgas O."/>
            <person name="Orlowska M."/>
            <person name="Perlinska-Lenart U."/>
            <person name="Aleksandrzak-Piekarczyk T."/>
            <person name="Szatraj K."/>
            <person name="Zielenkiewicz U."/>
            <person name="Pilsyk S."/>
            <person name="Malc E."/>
            <person name="Mieczkowski P."/>
            <person name="Kruszewska J.S."/>
            <person name="Biernat P."/>
            <person name="Pawlowska J."/>
        </authorList>
    </citation>
    <scope>NUCLEOTIDE SEQUENCE</scope>
    <source>
        <strain evidence="3">WA0000017839</strain>
    </source>
</reference>
<protein>
    <submittedName>
        <fullName evidence="3">Uncharacterized protein</fullName>
    </submittedName>
</protein>
<comment type="caution">
    <text evidence="3">The sequence shown here is derived from an EMBL/GenBank/DDBJ whole genome shotgun (WGS) entry which is preliminary data.</text>
</comment>
<dbReference type="GO" id="GO:0070941">
    <property type="term" value="P:eisosome assembly"/>
    <property type="evidence" value="ECO:0007669"/>
    <property type="project" value="TreeGrafter"/>
</dbReference>
<dbReference type="Pfam" id="PF13805">
    <property type="entry name" value="Pil1"/>
    <property type="match status" value="1"/>
</dbReference>
<dbReference type="GO" id="GO:0036286">
    <property type="term" value="C:eisosome filament"/>
    <property type="evidence" value="ECO:0007669"/>
    <property type="project" value="TreeGrafter"/>
</dbReference>
<feature type="coiled-coil region" evidence="1">
    <location>
        <begin position="112"/>
        <end position="146"/>
    </location>
</feature>
<keyword evidence="1" id="KW-0175">Coiled coil</keyword>
<organism evidence="3 4">
    <name type="scientific">Mucor saturninus</name>
    <dbReference type="NCBI Taxonomy" id="64648"/>
    <lineage>
        <taxon>Eukaryota</taxon>
        <taxon>Fungi</taxon>
        <taxon>Fungi incertae sedis</taxon>
        <taxon>Mucoromycota</taxon>
        <taxon>Mucoromycotina</taxon>
        <taxon>Mucoromycetes</taxon>
        <taxon>Mucorales</taxon>
        <taxon>Mucorineae</taxon>
        <taxon>Mucoraceae</taxon>
        <taxon>Mucor</taxon>
    </lineage>
</organism>
<dbReference type="PANTHER" id="PTHR31962:SF1">
    <property type="entry name" value="SPHINGOLIPID LONG CHAIN BASE-RESPONSIVE PROTEIN PIL1"/>
    <property type="match status" value="1"/>
</dbReference>
<gene>
    <name evidence="3" type="ORF">INT47_007054</name>
</gene>
<evidence type="ECO:0000256" key="1">
    <source>
        <dbReference type="SAM" id="Coils"/>
    </source>
</evidence>
<proteinExistence type="predicted"/>
<keyword evidence="4" id="KW-1185">Reference proteome</keyword>
<dbReference type="GO" id="GO:0006897">
    <property type="term" value="P:endocytosis"/>
    <property type="evidence" value="ECO:0007669"/>
    <property type="project" value="TreeGrafter"/>
</dbReference>